<name>H8IA55_METCZ</name>
<dbReference type="GO" id="GO:0004526">
    <property type="term" value="F:ribonuclease P activity"/>
    <property type="evidence" value="ECO:0007669"/>
    <property type="project" value="UniProtKB-UniRule"/>
</dbReference>
<dbReference type="GO" id="GO:0001682">
    <property type="term" value="P:tRNA 5'-leader removal"/>
    <property type="evidence" value="ECO:0007669"/>
    <property type="project" value="UniProtKB-UniRule"/>
</dbReference>
<dbReference type="GeneID" id="11970233"/>
<keyword evidence="5 6" id="KW-0378">Hydrolase</keyword>
<evidence type="ECO:0000256" key="2">
    <source>
        <dbReference type="ARBA" id="ARBA00022694"/>
    </source>
</evidence>
<dbReference type="GO" id="GO:0030677">
    <property type="term" value="C:ribonuclease P complex"/>
    <property type="evidence" value="ECO:0007669"/>
    <property type="project" value="UniProtKB-UniRule"/>
</dbReference>
<dbReference type="EMBL" id="CP003243">
    <property type="protein sequence ID" value="AFC99121.1"/>
    <property type="molecule type" value="Genomic_DNA"/>
</dbReference>
<evidence type="ECO:0000313" key="7">
    <source>
        <dbReference type="EMBL" id="AFC99121.1"/>
    </source>
</evidence>
<keyword evidence="8" id="KW-1185">Reference proteome</keyword>
<evidence type="ECO:0000256" key="4">
    <source>
        <dbReference type="ARBA" id="ARBA00022759"/>
    </source>
</evidence>
<dbReference type="OrthoDB" id="85765at2157"/>
<dbReference type="NCBIfam" id="NF046111">
    <property type="entry name" value="RNaseP3Mthb"/>
    <property type="match status" value="1"/>
</dbReference>
<keyword evidence="1 6" id="KW-0963">Cytoplasm</keyword>
<comment type="subcellular location">
    <subcellularLocation>
        <location evidence="6">Cytoplasm</location>
    </subcellularLocation>
</comment>
<gene>
    <name evidence="6 7" type="primary">rnp3</name>
    <name evidence="7" type="ordered locus">Mtc_0351</name>
</gene>
<dbReference type="SUPFAM" id="SSF89550">
    <property type="entry name" value="PHP domain-like"/>
    <property type="match status" value="1"/>
</dbReference>
<dbReference type="GO" id="GO:0005737">
    <property type="term" value="C:cytoplasm"/>
    <property type="evidence" value="ECO:0007669"/>
    <property type="project" value="UniProtKB-SubCell"/>
</dbReference>
<keyword evidence="4 6" id="KW-0255">Endonuclease</keyword>
<evidence type="ECO:0000256" key="1">
    <source>
        <dbReference type="ARBA" id="ARBA00022490"/>
    </source>
</evidence>
<evidence type="ECO:0000256" key="3">
    <source>
        <dbReference type="ARBA" id="ARBA00022722"/>
    </source>
</evidence>
<keyword evidence="3 6" id="KW-0540">Nuclease</keyword>
<dbReference type="HOGENOM" id="CLU_074509_1_0_2"/>
<dbReference type="InterPro" id="IPR016195">
    <property type="entry name" value="Pol/histidinol_Pase-like"/>
</dbReference>
<dbReference type="Pfam" id="PF01876">
    <property type="entry name" value="RNase_P_p30"/>
    <property type="match status" value="1"/>
</dbReference>
<dbReference type="InterPro" id="IPR023539">
    <property type="entry name" value="RNase_P_comp-3_arc"/>
</dbReference>
<comment type="similarity">
    <text evidence="6">Belongs to the eukaryotic/archaeal RNase P protein component 3 family.</text>
</comment>
<comment type="function">
    <text evidence="6">Part of ribonuclease P, a protein complex that generates mature tRNA molecules by cleaving their 5'-ends.</text>
</comment>
<reference evidence="7 8" key="1">
    <citation type="journal article" date="2012" name="J. Bacteriol.">
        <title>Complete genome sequence of a thermophilic methanogen, Methanocella conradii HZ254, isolated from Chinese rice field soil.</title>
        <authorList>
            <person name="Lu Z."/>
            <person name="Lu Y."/>
        </authorList>
    </citation>
    <scope>NUCLEOTIDE SEQUENCE [LARGE SCALE GENOMIC DNA]</scope>
    <source>
        <strain evidence="8">DSM 24694 / JCM 17849 / CGMCC 1.5162 / HZ254</strain>
    </source>
</reference>
<dbReference type="HAMAP" id="MF_00756">
    <property type="entry name" value="RNase_P_3"/>
    <property type="match status" value="1"/>
</dbReference>
<evidence type="ECO:0000256" key="5">
    <source>
        <dbReference type="ARBA" id="ARBA00022801"/>
    </source>
</evidence>
<dbReference type="STRING" id="1041930.Mtc_0351"/>
<protein>
    <recommendedName>
        <fullName evidence="6">Ribonuclease P protein component 3</fullName>
        <shortName evidence="6">RNase P component 3</shortName>
        <ecNumber evidence="6">3.1.26.5</ecNumber>
    </recommendedName>
    <alternativeName>
        <fullName evidence="6">Rpp30</fullName>
    </alternativeName>
</protein>
<dbReference type="AlphaFoldDB" id="H8IA55"/>
<organism evidence="7 8">
    <name type="scientific">Methanocella conradii (strain DSM 24694 / JCM 17849 / CGMCC 1.5162 / HZ254)</name>
    <dbReference type="NCBI Taxonomy" id="1041930"/>
    <lineage>
        <taxon>Archaea</taxon>
        <taxon>Methanobacteriati</taxon>
        <taxon>Methanobacteriota</taxon>
        <taxon>Stenosarchaea group</taxon>
        <taxon>Methanomicrobia</taxon>
        <taxon>Methanocellales</taxon>
        <taxon>Methanocellaceae</taxon>
        <taxon>Methanocella</taxon>
    </lineage>
</organism>
<dbReference type="InterPro" id="IPR002738">
    <property type="entry name" value="RNase_P_p30"/>
</dbReference>
<evidence type="ECO:0000256" key="6">
    <source>
        <dbReference type="HAMAP-Rule" id="MF_00756"/>
    </source>
</evidence>
<accession>H8IA55</accession>
<dbReference type="Proteomes" id="UP000005233">
    <property type="component" value="Chromosome"/>
</dbReference>
<dbReference type="KEGG" id="mez:Mtc_0351"/>
<dbReference type="RefSeq" id="WP_014404960.1">
    <property type="nucleotide sequence ID" value="NC_017034.1"/>
</dbReference>
<proteinExistence type="inferred from homology"/>
<keyword evidence="2 6" id="KW-0819">tRNA processing</keyword>
<dbReference type="EC" id="3.1.26.5" evidence="6"/>
<comment type="catalytic activity">
    <reaction evidence="6">
        <text>Endonucleolytic cleavage of RNA, removing 5'-extranucleotides from tRNA precursor.</text>
        <dbReference type="EC" id="3.1.26.5"/>
    </reaction>
</comment>
<dbReference type="eggNOG" id="arCOG00307">
    <property type="taxonomic scope" value="Archaea"/>
</dbReference>
<sequence length="231" mass="25185">MIREAFYDLGVHAYPEGGSTLSLMALKAKEYGYAGLCTVNHSDFFLDVKKVPVPEGVEVVQGVEVVARDANDLRRQVDRFRKKVRVLAVHGGDAAINRAACEEERVDILMHPQDGKTGGLNHVLARLAADKGVAIGFELLPIIYNKGGSRVRTLSGYRANLALAKKYGAPFVVVSGAMSIYDMRDVRTALSLCRLLGMGEKDAIRGLSFYPSEILRRSSPGYIMEGVQVIG</sequence>
<dbReference type="Gene3D" id="3.20.20.140">
    <property type="entry name" value="Metal-dependent hydrolases"/>
    <property type="match status" value="1"/>
</dbReference>
<comment type="subunit">
    <text evidence="6">Consists of a catalytic RNA component and at least 4-5 protein subunits.</text>
</comment>
<evidence type="ECO:0000313" key="8">
    <source>
        <dbReference type="Proteomes" id="UP000005233"/>
    </source>
</evidence>